<protein>
    <submittedName>
        <fullName evidence="1">Uncharacterized protein</fullName>
    </submittedName>
</protein>
<sequence length="91" mass="10706">MTADLKEYEITTYRFKCYPIQIMNENRYHPLLFSISGAISFLRWLMVLIKAKTVLPLHPGNKLWRPRKGFLRVVPCQPNTIVHQSFLKSSI</sequence>
<evidence type="ECO:0000313" key="1">
    <source>
        <dbReference type="EMBL" id="ACN58861.1"/>
    </source>
</evidence>
<accession>C0INH5</accession>
<organism evidence="1">
    <name type="scientific">uncultured bacterium BLR12</name>
    <dbReference type="NCBI Taxonomy" id="506514"/>
    <lineage>
        <taxon>Bacteria</taxon>
        <taxon>environmental samples</taxon>
    </lineage>
</organism>
<gene>
    <name evidence="1" type="ORF">AKSOIL_0246</name>
</gene>
<proteinExistence type="predicted"/>
<dbReference type="EMBL" id="EU408351">
    <property type="protein sequence ID" value="ACN58861.1"/>
    <property type="molecule type" value="Genomic_DNA"/>
</dbReference>
<reference evidence="1" key="1">
    <citation type="journal article" date="2009" name="ISME J.">
        <title>Functional metagenomics reveals diverse beta-lactamases in a remote Alaskan soil.</title>
        <authorList>
            <person name="Allen H.K."/>
            <person name="Moe L.A."/>
            <person name="Rodbumrer J."/>
            <person name="Gaarder A."/>
            <person name="Handelsman J."/>
        </authorList>
    </citation>
    <scope>NUCLEOTIDE SEQUENCE</scope>
</reference>
<dbReference type="AlphaFoldDB" id="C0INH5"/>
<name>C0INH5_9BACT</name>